<dbReference type="InterPro" id="IPR036525">
    <property type="entry name" value="Tubulin/FtsZ_GTPase_sf"/>
</dbReference>
<evidence type="ECO:0000256" key="2">
    <source>
        <dbReference type="ARBA" id="ARBA00022701"/>
    </source>
</evidence>
<dbReference type="GO" id="GO:0005874">
    <property type="term" value="C:microtubule"/>
    <property type="evidence" value="ECO:0007669"/>
    <property type="project" value="UniProtKB-KW"/>
</dbReference>
<dbReference type="InterPro" id="IPR003008">
    <property type="entry name" value="Tubulin_FtsZ_GTPase"/>
</dbReference>
<protein>
    <submittedName>
        <fullName evidence="7">Delta tubulin</fullName>
    </submittedName>
    <submittedName>
        <fullName evidence="8">Delta_tubulin</fullName>
    </submittedName>
</protein>
<evidence type="ECO:0000313" key="8">
    <source>
        <dbReference type="EMBL" id="CAL6077983.1"/>
    </source>
</evidence>
<evidence type="ECO:0000256" key="4">
    <source>
        <dbReference type="ARBA" id="ARBA00023134"/>
    </source>
</evidence>
<dbReference type="InterPro" id="IPR017975">
    <property type="entry name" value="Tubulin_CS"/>
</dbReference>
<gene>
    <name evidence="7" type="ORF">HINF_LOCUS3105</name>
    <name evidence="8" type="ORF">HINF_LOCUS58686</name>
</gene>
<dbReference type="SUPFAM" id="SSF52490">
    <property type="entry name" value="Tubulin nucleotide-binding domain-like"/>
    <property type="match status" value="1"/>
</dbReference>
<dbReference type="SUPFAM" id="SSF55307">
    <property type="entry name" value="Tubulin C-terminal domain-like"/>
    <property type="match status" value="1"/>
</dbReference>
<evidence type="ECO:0000256" key="3">
    <source>
        <dbReference type="ARBA" id="ARBA00022741"/>
    </source>
</evidence>
<dbReference type="EMBL" id="CAXDID020000331">
    <property type="protein sequence ID" value="CAL6077983.1"/>
    <property type="molecule type" value="Genomic_DNA"/>
</dbReference>
<proteinExistence type="inferred from homology"/>
<comment type="similarity">
    <text evidence="1 5">Belongs to the tubulin family.</text>
</comment>
<dbReference type="GO" id="GO:0005525">
    <property type="term" value="F:GTP binding"/>
    <property type="evidence" value="ECO:0007669"/>
    <property type="project" value="UniProtKB-UniRule"/>
</dbReference>
<reference evidence="8 9" key="2">
    <citation type="submission" date="2024-07" db="EMBL/GenBank/DDBJ databases">
        <authorList>
            <person name="Akdeniz Z."/>
        </authorList>
    </citation>
    <scope>NUCLEOTIDE SEQUENCE [LARGE SCALE GENOMIC DNA]</scope>
</reference>
<name>A0AA86TEH1_9EUKA</name>
<evidence type="ECO:0000256" key="1">
    <source>
        <dbReference type="ARBA" id="ARBA00009636"/>
    </source>
</evidence>
<evidence type="ECO:0000259" key="6">
    <source>
        <dbReference type="SMART" id="SM00864"/>
    </source>
</evidence>
<evidence type="ECO:0000313" key="7">
    <source>
        <dbReference type="EMBL" id="CAI9915460.1"/>
    </source>
</evidence>
<evidence type="ECO:0000313" key="9">
    <source>
        <dbReference type="Proteomes" id="UP001642409"/>
    </source>
</evidence>
<dbReference type="InterPro" id="IPR004057">
    <property type="entry name" value="Epsilon_tubulin"/>
</dbReference>
<dbReference type="PANTHER" id="PTHR11588">
    <property type="entry name" value="TUBULIN"/>
    <property type="match status" value="1"/>
</dbReference>
<dbReference type="SMART" id="SM00864">
    <property type="entry name" value="Tubulin"/>
    <property type="match status" value="1"/>
</dbReference>
<keyword evidence="4 5" id="KW-0342">GTP-binding</keyword>
<dbReference type="InterPro" id="IPR008280">
    <property type="entry name" value="Tub_FtsZ_C"/>
</dbReference>
<dbReference type="AlphaFoldDB" id="A0AA86TEH1"/>
<accession>A0AA86TEH1</accession>
<dbReference type="Pfam" id="PF00091">
    <property type="entry name" value="Tubulin"/>
    <property type="match status" value="1"/>
</dbReference>
<dbReference type="Proteomes" id="UP001642409">
    <property type="component" value="Unassembled WGS sequence"/>
</dbReference>
<reference evidence="7" key="1">
    <citation type="submission" date="2023-06" db="EMBL/GenBank/DDBJ databases">
        <authorList>
            <person name="Kurt Z."/>
        </authorList>
    </citation>
    <scope>NUCLEOTIDE SEQUENCE</scope>
</reference>
<dbReference type="EMBL" id="CATOUU010000074">
    <property type="protein sequence ID" value="CAI9915460.1"/>
    <property type="molecule type" value="Genomic_DNA"/>
</dbReference>
<dbReference type="InterPro" id="IPR000217">
    <property type="entry name" value="Tubulin"/>
</dbReference>
<evidence type="ECO:0000256" key="5">
    <source>
        <dbReference type="RuleBase" id="RU000352"/>
    </source>
</evidence>
<keyword evidence="2 5" id="KW-0493">Microtubule</keyword>
<sequence>MPVTLQFGQYGNQLAPSFLQHILQYSQAPPASDLTAYFRFQESVRKLIPRSVLIDMEPKVIEKCLVSKKLNYQHSQAIWRQSGAGNNWAHGYKNFGQSAGSDILDTIRRESEHVDRNLEYLTFSSLAGGTGSGLSSYVIQELDEQKMKITSQCILPFMQGEINVQCYNSILSFAKMLEHSSQIIPLANDDARIIYMKSNPAQSKTPNFEQMNSVIGHNLALNMFSQELDFNCNLFKIWNCRATPSVSKTESRKLFGIVNTVKQLLLTGSIVDSQMDYQISLKNTTQKYCTGQIQLFGSLIQNPKDIHGSELQKLQQELKDLKTVTVQPQLFKMQSCTIKQMKQQPLENCSSVALNGMLLKKEFETLKNDLVQKLARRQFLHFYEDRGVERDEIVDAIVVVEQMIKNYDEI</sequence>
<dbReference type="Gene3D" id="3.40.50.1440">
    <property type="entry name" value="Tubulin/FtsZ, GTPase domain"/>
    <property type="match status" value="1"/>
</dbReference>
<keyword evidence="9" id="KW-1185">Reference proteome</keyword>
<dbReference type="PRINTS" id="PR01519">
    <property type="entry name" value="EPSLNTUBULIN"/>
</dbReference>
<dbReference type="PRINTS" id="PR01161">
    <property type="entry name" value="TUBULIN"/>
</dbReference>
<comment type="caution">
    <text evidence="7">The sequence shown here is derived from an EMBL/GenBank/DDBJ whole genome shotgun (WGS) entry which is preliminary data.</text>
</comment>
<dbReference type="GO" id="GO:0007017">
    <property type="term" value="P:microtubule-based process"/>
    <property type="evidence" value="ECO:0007669"/>
    <property type="project" value="InterPro"/>
</dbReference>
<feature type="domain" description="Tubulin/FtsZ GTPase" evidence="6">
    <location>
        <begin position="34"/>
        <end position="230"/>
    </location>
</feature>
<organism evidence="7">
    <name type="scientific">Hexamita inflata</name>
    <dbReference type="NCBI Taxonomy" id="28002"/>
    <lineage>
        <taxon>Eukaryota</taxon>
        <taxon>Metamonada</taxon>
        <taxon>Diplomonadida</taxon>
        <taxon>Hexamitidae</taxon>
        <taxon>Hexamitinae</taxon>
        <taxon>Hexamita</taxon>
    </lineage>
</organism>
<keyword evidence="3 5" id="KW-0547">Nucleotide-binding</keyword>
<dbReference type="PROSITE" id="PS00227">
    <property type="entry name" value="TUBULIN"/>
    <property type="match status" value="1"/>
</dbReference>